<protein>
    <recommendedName>
        <fullName evidence="4">UBA domain-containing protein</fullName>
    </recommendedName>
</protein>
<dbReference type="AlphaFoldDB" id="A0A0M0J2P7"/>
<keyword evidence="3" id="KW-1185">Reference proteome</keyword>
<feature type="region of interest" description="Disordered" evidence="1">
    <location>
        <begin position="44"/>
        <end position="76"/>
    </location>
</feature>
<feature type="compositionally biased region" description="Low complexity" evidence="1">
    <location>
        <begin position="48"/>
        <end position="76"/>
    </location>
</feature>
<name>A0A0M0J2P7_9EUKA</name>
<organism evidence="2 3">
    <name type="scientific">Chrysochromulina tobinii</name>
    <dbReference type="NCBI Taxonomy" id="1460289"/>
    <lineage>
        <taxon>Eukaryota</taxon>
        <taxon>Haptista</taxon>
        <taxon>Haptophyta</taxon>
        <taxon>Prymnesiophyceae</taxon>
        <taxon>Prymnesiales</taxon>
        <taxon>Chrysochromulinaceae</taxon>
        <taxon>Chrysochromulina</taxon>
    </lineage>
</organism>
<proteinExistence type="predicted"/>
<evidence type="ECO:0008006" key="4">
    <source>
        <dbReference type="Google" id="ProtNLM"/>
    </source>
</evidence>
<sequence length="675" mass="70547">MPATFKQIQELQALSGRNLKDCKEALNNHDCDIKAALHALNSGSNPDAAAAAPESAETRPSSAPAAVGSTPAAAAAARLPDVPKTAPDVRWPAASLLNPSQDAGFEVALSDLEPSEIRQLLSQDGVSYTADDEGDLTPLAVELRARHAESVAAWLAERPGKHAQPPTPSLATSLCRVGTPVAHRWTLWQRALGIHVMPRLKQQAPQLRALLSTALPNQAELEADAQAALLGALGERVSALPDGALALLCQEFAFHLLVLLKKARLPYSADLAIAPLLAPVLLLAVLHAGDPADGALGRMQLALHRAETLNAMSAVLAKLTPAVIAGAPWGLGPTGAPATAPNETLLSHVMLFLRWESPALAEHLHAAPGILKALSRLMLGLLAPAAAPAAVVRFIELALWESPTVPKSQPVLLLCALLLREETRLLGVPASSLAGTLSAQLSVPSVVEADRLHAAAAVLNTTLPVTLRAALDAAWCAARPPAACFACAWLEPPEVLSSGVWVIDLRSHRDFEAAHFALTSHLPPAEARGADAREAVRQELFDICAEGGFTLAFVTANDPNDASGSKSVVGAVKKGSAQGSAAPDAERLTSEEVRMVVLEFVRAGFRHVGILRGGLAALSPEQRVALVASDVRGVTVDASSEQNPSRPSTAAALRSMMPRLPSLTAKKAKAPIQTL</sequence>
<dbReference type="EMBL" id="JWZX01003409">
    <property type="protein sequence ID" value="KOO20829.1"/>
    <property type="molecule type" value="Genomic_DNA"/>
</dbReference>
<dbReference type="Proteomes" id="UP000037460">
    <property type="component" value="Unassembled WGS sequence"/>
</dbReference>
<evidence type="ECO:0000313" key="3">
    <source>
        <dbReference type="Proteomes" id="UP000037460"/>
    </source>
</evidence>
<evidence type="ECO:0000256" key="1">
    <source>
        <dbReference type="SAM" id="MobiDB-lite"/>
    </source>
</evidence>
<comment type="caution">
    <text evidence="2">The sequence shown here is derived from an EMBL/GenBank/DDBJ whole genome shotgun (WGS) entry which is preliminary data.</text>
</comment>
<reference evidence="3" key="1">
    <citation type="journal article" date="2015" name="PLoS Genet.">
        <title>Genome Sequence and Transcriptome Analyses of Chrysochromulina tobin: Metabolic Tools for Enhanced Algal Fitness in the Prominent Order Prymnesiales (Haptophyceae).</title>
        <authorList>
            <person name="Hovde B.T."/>
            <person name="Deodato C.R."/>
            <person name="Hunsperger H.M."/>
            <person name="Ryken S.A."/>
            <person name="Yost W."/>
            <person name="Jha R.K."/>
            <person name="Patterson J."/>
            <person name="Monnat R.J. Jr."/>
            <person name="Barlow S.B."/>
            <person name="Starkenburg S.R."/>
            <person name="Cattolico R.A."/>
        </authorList>
    </citation>
    <scope>NUCLEOTIDE SEQUENCE</scope>
    <source>
        <strain evidence="3">CCMP291</strain>
    </source>
</reference>
<evidence type="ECO:0000313" key="2">
    <source>
        <dbReference type="EMBL" id="KOO20829.1"/>
    </source>
</evidence>
<gene>
    <name evidence="2" type="ORF">Ctob_000012</name>
</gene>
<dbReference type="OrthoDB" id="10684689at2759"/>
<accession>A0A0M0J2P7</accession>